<dbReference type="GO" id="GO:0046166">
    <property type="term" value="P:glyceraldehyde-3-phosphate biosynthetic process"/>
    <property type="evidence" value="ECO:0007669"/>
    <property type="project" value="TreeGrafter"/>
</dbReference>
<dbReference type="HAMAP" id="MF_00147_B">
    <property type="entry name" value="TIM_B"/>
    <property type="match status" value="1"/>
</dbReference>
<dbReference type="GO" id="GO:0006094">
    <property type="term" value="P:gluconeogenesis"/>
    <property type="evidence" value="ECO:0007669"/>
    <property type="project" value="UniProtKB-UniRule"/>
</dbReference>
<dbReference type="RefSeq" id="WP_095604890.1">
    <property type="nucleotide sequence ID" value="NZ_NSKE01000001.1"/>
</dbReference>
<proteinExistence type="inferred from homology"/>
<comment type="function">
    <text evidence="7">Involved in the gluconeogenesis. Catalyzes stereospecifically the conversion of dihydroxyacetone phosphate (DHAP) to D-glyceraldehyde-3-phosphate (G3P).</text>
</comment>
<dbReference type="InterPro" id="IPR000652">
    <property type="entry name" value="Triosephosphate_isomerase"/>
</dbReference>
<evidence type="ECO:0000256" key="8">
    <source>
        <dbReference type="RuleBase" id="RU363013"/>
    </source>
</evidence>
<evidence type="ECO:0000256" key="3">
    <source>
        <dbReference type="ARBA" id="ARBA00022432"/>
    </source>
</evidence>
<dbReference type="GO" id="GO:0004807">
    <property type="term" value="F:triose-phosphate isomerase activity"/>
    <property type="evidence" value="ECO:0007669"/>
    <property type="project" value="UniProtKB-UniRule"/>
</dbReference>
<comment type="pathway">
    <text evidence="7 8">Carbohydrate biosynthesis; gluconeogenesis.</text>
</comment>
<dbReference type="Proteomes" id="UP000218831">
    <property type="component" value="Unassembled WGS sequence"/>
</dbReference>
<dbReference type="InterPro" id="IPR022896">
    <property type="entry name" value="TrioseP_Isoase_bac/euk"/>
</dbReference>
<feature type="active site" description="Electrophile" evidence="7">
    <location>
        <position position="97"/>
    </location>
</feature>
<protein>
    <recommendedName>
        <fullName evidence="7 8">Triosephosphate isomerase</fullName>
        <shortName evidence="7">TIM</shortName>
        <shortName evidence="7">TPI</shortName>
        <ecNumber evidence="7 8">5.3.1.1</ecNumber>
    </recommendedName>
    <alternativeName>
        <fullName evidence="7">Triose-phosphate isomerase</fullName>
    </alternativeName>
</protein>
<gene>
    <name evidence="7" type="primary">tpiA</name>
    <name evidence="9" type="ORF">CK503_00855</name>
</gene>
<dbReference type="CDD" id="cd00311">
    <property type="entry name" value="TIM"/>
    <property type="match status" value="1"/>
</dbReference>
<comment type="subcellular location">
    <subcellularLocation>
        <location evidence="7 8">Cytoplasm</location>
    </subcellularLocation>
</comment>
<organism evidence="9 10">
    <name type="scientific">Fodinibius salipaludis</name>
    <dbReference type="NCBI Taxonomy" id="2032627"/>
    <lineage>
        <taxon>Bacteria</taxon>
        <taxon>Pseudomonadati</taxon>
        <taxon>Balneolota</taxon>
        <taxon>Balneolia</taxon>
        <taxon>Balneolales</taxon>
        <taxon>Balneolaceae</taxon>
        <taxon>Fodinibius</taxon>
    </lineage>
</organism>
<dbReference type="FunFam" id="3.20.20.70:FF:000016">
    <property type="entry name" value="Triosephosphate isomerase"/>
    <property type="match status" value="1"/>
</dbReference>
<evidence type="ECO:0000256" key="2">
    <source>
        <dbReference type="ARBA" id="ARBA00007422"/>
    </source>
</evidence>
<evidence type="ECO:0000256" key="4">
    <source>
        <dbReference type="ARBA" id="ARBA00022490"/>
    </source>
</evidence>
<dbReference type="NCBIfam" id="TIGR00419">
    <property type="entry name" value="tim"/>
    <property type="match status" value="1"/>
</dbReference>
<dbReference type="GO" id="GO:0005829">
    <property type="term" value="C:cytosol"/>
    <property type="evidence" value="ECO:0007669"/>
    <property type="project" value="TreeGrafter"/>
</dbReference>
<keyword evidence="10" id="KW-1185">Reference proteome</keyword>
<dbReference type="PROSITE" id="PS51440">
    <property type="entry name" value="TIM_2"/>
    <property type="match status" value="1"/>
</dbReference>
<evidence type="ECO:0000256" key="1">
    <source>
        <dbReference type="ARBA" id="ARBA00004680"/>
    </source>
</evidence>
<dbReference type="UniPathway" id="UPA00109">
    <property type="reaction ID" value="UER00189"/>
</dbReference>
<dbReference type="GO" id="GO:0006096">
    <property type="term" value="P:glycolytic process"/>
    <property type="evidence" value="ECO:0007669"/>
    <property type="project" value="UniProtKB-UniRule"/>
</dbReference>
<dbReference type="PROSITE" id="PS00171">
    <property type="entry name" value="TIM_1"/>
    <property type="match status" value="1"/>
</dbReference>
<evidence type="ECO:0000313" key="10">
    <source>
        <dbReference type="Proteomes" id="UP000218831"/>
    </source>
</evidence>
<comment type="similarity">
    <text evidence="2 7 8">Belongs to the triosephosphate isomerase family.</text>
</comment>
<dbReference type="PANTHER" id="PTHR21139">
    <property type="entry name" value="TRIOSEPHOSPHATE ISOMERASE"/>
    <property type="match status" value="1"/>
</dbReference>
<dbReference type="InterPro" id="IPR035990">
    <property type="entry name" value="TIM_sf"/>
</dbReference>
<dbReference type="SUPFAM" id="SSF51351">
    <property type="entry name" value="Triosephosphate isomerase (TIM)"/>
    <property type="match status" value="1"/>
</dbReference>
<comment type="pathway">
    <text evidence="1 7 8">Carbohydrate degradation; glycolysis; D-glyceraldehyde 3-phosphate from glycerone phosphate: step 1/1.</text>
</comment>
<feature type="active site" description="Proton acceptor" evidence="7">
    <location>
        <position position="169"/>
    </location>
</feature>
<dbReference type="GO" id="GO:0019563">
    <property type="term" value="P:glycerol catabolic process"/>
    <property type="evidence" value="ECO:0007669"/>
    <property type="project" value="TreeGrafter"/>
</dbReference>
<dbReference type="Gene3D" id="3.20.20.70">
    <property type="entry name" value="Aldolase class I"/>
    <property type="match status" value="1"/>
</dbReference>
<comment type="caution">
    <text evidence="9">The sequence shown here is derived from an EMBL/GenBank/DDBJ whole genome shotgun (WGS) entry which is preliminary data.</text>
</comment>
<feature type="binding site" evidence="7">
    <location>
        <position position="215"/>
    </location>
    <ligand>
        <name>substrate</name>
    </ligand>
</feature>
<dbReference type="InterPro" id="IPR013785">
    <property type="entry name" value="Aldolase_TIM"/>
</dbReference>
<evidence type="ECO:0000313" key="9">
    <source>
        <dbReference type="EMBL" id="PAU95645.1"/>
    </source>
</evidence>
<keyword evidence="4 7" id="KW-0963">Cytoplasm</keyword>
<evidence type="ECO:0000256" key="5">
    <source>
        <dbReference type="ARBA" id="ARBA00023152"/>
    </source>
</evidence>
<dbReference type="OrthoDB" id="9809429at2"/>
<comment type="catalytic activity">
    <reaction evidence="7 8">
        <text>D-glyceraldehyde 3-phosphate = dihydroxyacetone phosphate</text>
        <dbReference type="Rhea" id="RHEA:18585"/>
        <dbReference type="ChEBI" id="CHEBI:57642"/>
        <dbReference type="ChEBI" id="CHEBI:59776"/>
        <dbReference type="EC" id="5.3.1.1"/>
    </reaction>
</comment>
<dbReference type="UniPathway" id="UPA00138"/>
<dbReference type="EMBL" id="NSKE01000001">
    <property type="protein sequence ID" value="PAU95645.1"/>
    <property type="molecule type" value="Genomic_DNA"/>
</dbReference>
<evidence type="ECO:0000256" key="7">
    <source>
        <dbReference type="HAMAP-Rule" id="MF_00147"/>
    </source>
</evidence>
<dbReference type="Pfam" id="PF00121">
    <property type="entry name" value="TIM"/>
    <property type="match status" value="1"/>
</dbReference>
<comment type="subunit">
    <text evidence="7 8">Homodimer.</text>
</comment>
<name>A0A2A2GFK9_9BACT</name>
<dbReference type="AlphaFoldDB" id="A0A2A2GFK9"/>
<dbReference type="EC" id="5.3.1.1" evidence="7 8"/>
<evidence type="ECO:0000256" key="6">
    <source>
        <dbReference type="ARBA" id="ARBA00023235"/>
    </source>
</evidence>
<reference evidence="9 10" key="1">
    <citation type="submission" date="2017-08" db="EMBL/GenBank/DDBJ databases">
        <title>Aliifodinibius alkalisoli sp. nov., isolated from saline alkaline soil.</title>
        <authorList>
            <person name="Liu D."/>
            <person name="Zhang G."/>
        </authorList>
    </citation>
    <scope>NUCLEOTIDE SEQUENCE [LARGE SCALE GENOMIC DNA]</scope>
    <source>
        <strain evidence="9 10">WN023</strain>
    </source>
</reference>
<accession>A0A2A2GFK9</accession>
<feature type="binding site" evidence="7">
    <location>
        <begin position="9"/>
        <end position="11"/>
    </location>
    <ligand>
        <name>substrate</name>
    </ligand>
</feature>
<keyword evidence="6 7" id="KW-0413">Isomerase</keyword>
<feature type="binding site" evidence="7">
    <location>
        <position position="175"/>
    </location>
    <ligand>
        <name>substrate</name>
    </ligand>
</feature>
<dbReference type="InterPro" id="IPR020861">
    <property type="entry name" value="Triosephosphate_isomerase_AS"/>
</dbReference>
<dbReference type="PANTHER" id="PTHR21139:SF42">
    <property type="entry name" value="TRIOSEPHOSPHATE ISOMERASE"/>
    <property type="match status" value="1"/>
</dbReference>
<keyword evidence="3 7" id="KW-0312">Gluconeogenesis</keyword>
<feature type="binding site" evidence="7">
    <location>
        <begin position="236"/>
        <end position="237"/>
    </location>
    <ligand>
        <name>substrate</name>
    </ligand>
</feature>
<sequence>MRRFLIAGNWKMNCGPQETSTLLQEIENIIGNMPEAVDGLVCPPTISLTTASVELQNIEGLALGAQNVHSEDNGAFTGEVSTEMLNEVNCEYVILGHSERRQYFGETDKTVNAKVNKALNDGLKPVICVGESLEQRKADEHKLRVKKQIQAALIGVEDEDASNLVIAYEPIWAIGTGETATPDQAQEMHKMIRKEIADLYSDDAANQIRILYGGSMKPHNAEELLEQPDVDGGLIGGASLKADSFTDIIHIAEELAKSN</sequence>
<keyword evidence="5 7" id="KW-0324">Glycolysis</keyword>